<sequence>MLTPWTLLPFALAFLDEVEDGPPQMTSDWWDLHYVETLEDIDLTVDPREARATAGLEGGSLADEGLLDAAVDCIGEAFLNHSRRPKVLVLGCGLSPLVYVLADTFPHVTAGCMELSPTLLESLEAMALPLPRPPKFFVQADITALRRRRGKDSQVLKPGSFDVLVDENVLDGMACRFPASKGLASLREALDGIAWLLKPHGRLITISFAPLTEGPYLEAFEDWALMPPCALQRDTIHVATWTKMQRKRT</sequence>
<proteinExistence type="predicted"/>
<dbReference type="EMBL" id="CAMXCT030006507">
    <property type="protein sequence ID" value="CAL4802227.1"/>
    <property type="molecule type" value="Genomic_DNA"/>
</dbReference>
<dbReference type="SUPFAM" id="SSF53335">
    <property type="entry name" value="S-adenosyl-L-methionine-dependent methyltransferases"/>
    <property type="match status" value="1"/>
</dbReference>
<dbReference type="OrthoDB" id="483631at2759"/>
<dbReference type="Proteomes" id="UP001152797">
    <property type="component" value="Unassembled WGS sequence"/>
</dbReference>
<accession>A0A9P1DRB6</accession>
<dbReference type="InterPro" id="IPR029063">
    <property type="entry name" value="SAM-dependent_MTases_sf"/>
</dbReference>
<keyword evidence="4" id="KW-1185">Reference proteome</keyword>
<feature type="chain" id="PRO_5043271594" evidence="1">
    <location>
        <begin position="21"/>
        <end position="249"/>
    </location>
</feature>
<reference evidence="2" key="1">
    <citation type="submission" date="2022-10" db="EMBL/GenBank/DDBJ databases">
        <authorList>
            <person name="Chen Y."/>
            <person name="Dougan E. K."/>
            <person name="Chan C."/>
            <person name="Rhodes N."/>
            <person name="Thang M."/>
        </authorList>
    </citation>
    <scope>NUCLEOTIDE SEQUENCE</scope>
</reference>
<comment type="caution">
    <text evidence="2">The sequence shown here is derived from an EMBL/GenBank/DDBJ whole genome shotgun (WGS) entry which is preliminary data.</text>
</comment>
<dbReference type="EMBL" id="CAMXCT010006507">
    <property type="protein sequence ID" value="CAI4014915.1"/>
    <property type="molecule type" value="Genomic_DNA"/>
</dbReference>
<name>A0A9P1DRB6_9DINO</name>
<dbReference type="Gene3D" id="3.40.50.150">
    <property type="entry name" value="Vaccinia Virus protein VP39"/>
    <property type="match status" value="1"/>
</dbReference>
<reference evidence="3" key="2">
    <citation type="submission" date="2024-04" db="EMBL/GenBank/DDBJ databases">
        <authorList>
            <person name="Chen Y."/>
            <person name="Shah S."/>
            <person name="Dougan E. K."/>
            <person name="Thang M."/>
            <person name="Chan C."/>
        </authorList>
    </citation>
    <scope>NUCLEOTIDE SEQUENCE [LARGE SCALE GENOMIC DNA]</scope>
</reference>
<keyword evidence="1" id="KW-0732">Signal</keyword>
<protein>
    <submittedName>
        <fullName evidence="2">Uncharacterized protein</fullName>
    </submittedName>
</protein>
<dbReference type="CDD" id="cd02440">
    <property type="entry name" value="AdoMet_MTases"/>
    <property type="match status" value="1"/>
</dbReference>
<evidence type="ECO:0000256" key="1">
    <source>
        <dbReference type="SAM" id="SignalP"/>
    </source>
</evidence>
<dbReference type="EMBL" id="CAMXCT020006507">
    <property type="protein sequence ID" value="CAL1168290.1"/>
    <property type="molecule type" value="Genomic_DNA"/>
</dbReference>
<organism evidence="2">
    <name type="scientific">Cladocopium goreaui</name>
    <dbReference type="NCBI Taxonomy" id="2562237"/>
    <lineage>
        <taxon>Eukaryota</taxon>
        <taxon>Sar</taxon>
        <taxon>Alveolata</taxon>
        <taxon>Dinophyceae</taxon>
        <taxon>Suessiales</taxon>
        <taxon>Symbiodiniaceae</taxon>
        <taxon>Cladocopium</taxon>
    </lineage>
</organism>
<evidence type="ECO:0000313" key="3">
    <source>
        <dbReference type="EMBL" id="CAL1168290.1"/>
    </source>
</evidence>
<feature type="signal peptide" evidence="1">
    <location>
        <begin position="1"/>
        <end position="20"/>
    </location>
</feature>
<evidence type="ECO:0000313" key="4">
    <source>
        <dbReference type="Proteomes" id="UP001152797"/>
    </source>
</evidence>
<gene>
    <name evidence="2" type="ORF">C1SCF055_LOCUS39776</name>
</gene>
<evidence type="ECO:0000313" key="2">
    <source>
        <dbReference type="EMBL" id="CAI4014915.1"/>
    </source>
</evidence>
<dbReference type="AlphaFoldDB" id="A0A9P1DRB6"/>